<proteinExistence type="predicted"/>
<feature type="compositionally biased region" description="Polar residues" evidence="1">
    <location>
        <begin position="1473"/>
        <end position="1482"/>
    </location>
</feature>
<protein>
    <submittedName>
        <fullName evidence="2">Uncharacterized protein</fullName>
    </submittedName>
</protein>
<feature type="compositionally biased region" description="Polar residues" evidence="1">
    <location>
        <begin position="665"/>
        <end position="674"/>
    </location>
</feature>
<feature type="compositionally biased region" description="Low complexity" evidence="1">
    <location>
        <begin position="588"/>
        <end position="597"/>
    </location>
</feature>
<feature type="compositionally biased region" description="Polar residues" evidence="1">
    <location>
        <begin position="386"/>
        <end position="399"/>
    </location>
</feature>
<name>A0A8H7A5E4_PLEOS</name>
<feature type="compositionally biased region" description="Basic and acidic residues" evidence="1">
    <location>
        <begin position="403"/>
        <end position="413"/>
    </location>
</feature>
<feature type="compositionally biased region" description="Basic and acidic residues" evidence="1">
    <location>
        <begin position="176"/>
        <end position="319"/>
    </location>
</feature>
<feature type="compositionally biased region" description="Low complexity" evidence="1">
    <location>
        <begin position="911"/>
        <end position="922"/>
    </location>
</feature>
<sequence>MKSFFQRHSESRPGPSKPSSKSRHKPWASVDSVQVTPPIASAPPEKQRNSEDRPYAPSRPTAQNGIAPGVPASAIHGQTHVRSQPTQPQDVPVRATQPVNSSPDDRDARGRRSTKPPTPLSSSEHVSGIDEPKTARPSRQRGGQEPGPPATAPAPEIWIPPSTTTQPTNHVPSRPSQDRERMLPHREEGRRDREHGERERDRAREREKERKREKENKRDEEYRARDVNGAEKDYTRSRDAERHRERERRREYPSSGTKDRDRDRTRDRAGESGRGREGDRTRERYEYERAERERMRAEEERYARTREQAERDKMKEASRTAEPPQSRSRSKSRHPTREFLEEGDSSDSSRRKPQVSYRYRGRGFEDVLPSSRKVREPPSLIPAAVGSTSASKHALSNSMKVHLPADPRSRGGRLDAGADNVPPSGSENERERTRKSSRPHDTAANHDTRPGHGEHRSNTGWHSDEQRERSHRPDDRYREPRPTESSSHRPPEIPGDRTRKGSNASQTARYSPQTVSKADGSPGTHGDVLKPEHSSSRSNYPPQTTTKAPSRTPSMVKISEYAAGTIPVGRVPSHTSDPSRSHPPSPANNPASSGPLPVSHTESSKPEAAKGSHSPSYQIWHPPTPITQHSTPQGGLQPLNGASEGQKPPSATRLAPSPAVVPNIANESPNNGQYGQFLHPSSAAMRPRTISTDSTRNKPKDVPPPTTTRSPKDLPVQPKESPTSAAKPSPAEIGNSGDSPQQPLPILLRVQMKPDSSPETIVQSSSVDKKGSSTESVHIGAAVPHTSTSKDSRNTHAAPPQSSSHTAPNAYPSSRPSGTRTVTFAQPHEPTSSQRHKDTPTYPMSTQHSAGKDAQISEFGERQAPVYDNRTYTQPPPAEARPPPLSHSQQAASTTARHRTSMHPVAATQHLPTAPSLTLPPADSGYDSTSRSRHRHEHRPPPSTQNRYTTTTTPRNPAPPVVAPHVAPPTAPPAATEHRNLLSDPTTPYGASRPADRSTSRDDFPHPTTEAPPRDSRSAQPADPRQGQTTPVARIQNQRLAELLSSPVPASTDKIINAPHGYVQPTLAPETRQEATRAAGMPPPRAPYPQEFRSGREDHTSHTVSAQSDHLRRRTSAQRLPSANSAPAFPVPIVGGSAPQQPTPGDSAHPTSQSHRNPPAYPSKFQSQWSNSSAMATDGSQNTVTKSRASPPQRDPSNPQGNHDPRVAPSQKPVPPASSTTAYPQVSSAARYANTKPRDAYVENTVGSQQPRYAEGSNSTQKVNIVAASHAGEIINPALQQYATNPSTAPSGSVANQPSRSHRAVEQPGYPTAYTSNNGAAHHRSRSSVVYNNVPPTLVRPQHHHSSSMPVSVHPDDHATMPPMTRAYNSYLHPTTQPTSTSQVSASQSTQHATAQQTAIPSGVNHGSHANGNVATNGTARPLARKPSEESVLQTPSSLAQSVPVSRSNSQASQQERTRKTSLLGMFRRGPKASQQQANEPANATVPPEALPPTDRERSRVPPTQPIQPPPPKPSAYDRPNHTVPPPNVPKVRITPQPGHSSKPHGHAPPPKLFNPFSYLTSKRYRTVSAASLEAVDGTATNTAVASPTVSMHSQAPPPPPQRDVYVATQMWAQSDYRGRPGVVFDVAEESRIDSAPKKPLTRRGTGRRPSREERAQERAQEYSTQTAQAES</sequence>
<feature type="compositionally biased region" description="Basic residues" evidence="1">
    <location>
        <begin position="1640"/>
        <end position="1649"/>
    </location>
</feature>
<dbReference type="VEuPathDB" id="FungiDB:PC9H_000777"/>
<feature type="compositionally biased region" description="Polar residues" evidence="1">
    <location>
        <begin position="1431"/>
        <end position="1455"/>
    </location>
</feature>
<feature type="compositionally biased region" description="Basic and acidic residues" evidence="1">
    <location>
        <begin position="994"/>
        <end position="1005"/>
    </location>
</feature>
<dbReference type="Proteomes" id="UP000623687">
    <property type="component" value="Unassembled WGS sequence"/>
</dbReference>
<feature type="compositionally biased region" description="Polar residues" evidence="1">
    <location>
        <begin position="757"/>
        <end position="766"/>
    </location>
</feature>
<feature type="region of interest" description="Disordered" evidence="1">
    <location>
        <begin position="1"/>
        <end position="1227"/>
    </location>
</feature>
<feature type="compositionally biased region" description="Polar residues" evidence="1">
    <location>
        <begin position="536"/>
        <end position="553"/>
    </location>
</feature>
<feature type="region of interest" description="Disordered" evidence="1">
    <location>
        <begin position="1283"/>
        <end position="1556"/>
    </location>
</feature>
<feature type="region of interest" description="Disordered" evidence="1">
    <location>
        <begin position="1627"/>
        <end position="1672"/>
    </location>
</feature>
<feature type="compositionally biased region" description="Polar residues" evidence="1">
    <location>
        <begin position="1283"/>
        <end position="1299"/>
    </location>
</feature>
<feature type="compositionally biased region" description="Pro residues" evidence="1">
    <location>
        <begin position="956"/>
        <end position="972"/>
    </location>
</feature>
<feature type="compositionally biased region" description="Pro residues" evidence="1">
    <location>
        <begin position="1503"/>
        <end position="1514"/>
    </location>
</feature>
<feature type="compositionally biased region" description="Polar residues" evidence="1">
    <location>
        <begin position="80"/>
        <end position="89"/>
    </location>
</feature>
<accession>A0A8H7A5E4</accession>
<feature type="compositionally biased region" description="Basic and acidic residues" evidence="1">
    <location>
        <begin position="1650"/>
        <end position="1661"/>
    </location>
</feature>
<feature type="compositionally biased region" description="Polar residues" evidence="1">
    <location>
        <begin position="501"/>
        <end position="516"/>
    </location>
</feature>
<feature type="compositionally biased region" description="Polar residues" evidence="1">
    <location>
        <begin position="1026"/>
        <end position="1039"/>
    </location>
</feature>
<feature type="compositionally biased region" description="Polar residues" evidence="1">
    <location>
        <begin position="161"/>
        <end position="175"/>
    </location>
</feature>
<feature type="compositionally biased region" description="Polar residues" evidence="1">
    <location>
        <begin position="1217"/>
        <end position="1227"/>
    </location>
</feature>
<dbReference type="OrthoDB" id="3058872at2759"/>
<organism evidence="2 3">
    <name type="scientific">Pleurotus ostreatus</name>
    <name type="common">Oyster mushroom</name>
    <name type="synonym">White-rot fungus</name>
    <dbReference type="NCBI Taxonomy" id="5322"/>
    <lineage>
        <taxon>Eukaryota</taxon>
        <taxon>Fungi</taxon>
        <taxon>Dikarya</taxon>
        <taxon>Basidiomycota</taxon>
        <taxon>Agaricomycotina</taxon>
        <taxon>Agaricomycetes</taxon>
        <taxon>Agaricomycetidae</taxon>
        <taxon>Agaricales</taxon>
        <taxon>Pleurotineae</taxon>
        <taxon>Pleurotaceae</taxon>
        <taxon>Pleurotus</taxon>
    </lineage>
</organism>
<feature type="compositionally biased region" description="Basic and acidic residues" evidence="1">
    <location>
        <begin position="427"/>
        <end position="499"/>
    </location>
</feature>
<reference evidence="2" key="1">
    <citation type="submission" date="2019-07" db="EMBL/GenBank/DDBJ databases">
        <authorList>
            <person name="Palmer J.M."/>
        </authorList>
    </citation>
    <scope>NUCLEOTIDE SEQUENCE</scope>
    <source>
        <strain evidence="2">PC9</strain>
    </source>
</reference>
<feature type="compositionally biased region" description="Polar residues" evidence="1">
    <location>
        <begin position="886"/>
        <end position="895"/>
    </location>
</feature>
<feature type="compositionally biased region" description="Polar residues" evidence="1">
    <location>
        <begin position="1138"/>
        <end position="1156"/>
    </location>
</feature>
<comment type="caution">
    <text evidence="2">The sequence shown here is derived from an EMBL/GenBank/DDBJ whole genome shotgun (WGS) entry which is preliminary data.</text>
</comment>
<feature type="compositionally biased region" description="Basic and acidic residues" evidence="1">
    <location>
        <begin position="45"/>
        <end position="54"/>
    </location>
</feature>
<evidence type="ECO:0000313" key="2">
    <source>
        <dbReference type="EMBL" id="KAF7440432.1"/>
    </source>
</evidence>
<feature type="compositionally biased region" description="Polar residues" evidence="1">
    <location>
        <begin position="1663"/>
        <end position="1672"/>
    </location>
</feature>
<dbReference type="EMBL" id="JACETU010000001">
    <property type="protein sequence ID" value="KAF7440432.1"/>
    <property type="molecule type" value="Genomic_DNA"/>
</dbReference>
<feature type="compositionally biased region" description="Polar residues" evidence="1">
    <location>
        <begin position="1408"/>
        <end position="1419"/>
    </location>
</feature>
<feature type="compositionally biased region" description="Low complexity" evidence="1">
    <location>
        <begin position="1375"/>
        <end position="1399"/>
    </location>
</feature>
<keyword evidence="3" id="KW-1185">Reference proteome</keyword>
<feature type="compositionally biased region" description="Polar residues" evidence="1">
    <location>
        <begin position="800"/>
        <end position="833"/>
    </location>
</feature>
<dbReference type="RefSeq" id="XP_036636276.1">
    <property type="nucleotide sequence ID" value="XM_036770431.1"/>
</dbReference>
<feature type="compositionally biased region" description="Pro residues" evidence="1">
    <location>
        <begin position="874"/>
        <end position="885"/>
    </location>
</feature>
<evidence type="ECO:0000313" key="3">
    <source>
        <dbReference type="Proteomes" id="UP000623687"/>
    </source>
</evidence>
<dbReference type="GeneID" id="59370618"/>
<gene>
    <name evidence="2" type="ORF">PC9H_000777</name>
</gene>
<feature type="compositionally biased region" description="Polar residues" evidence="1">
    <location>
        <begin position="1164"/>
        <end position="1201"/>
    </location>
</feature>
<evidence type="ECO:0000256" key="1">
    <source>
        <dbReference type="SAM" id="MobiDB-lite"/>
    </source>
</evidence>